<protein>
    <submittedName>
        <fullName evidence="2">Uncharacterized protein</fullName>
    </submittedName>
</protein>
<feature type="region of interest" description="Disordered" evidence="1">
    <location>
        <begin position="499"/>
        <end position="520"/>
    </location>
</feature>
<dbReference type="InParanoid" id="E4ZYP1"/>
<evidence type="ECO:0000256" key="1">
    <source>
        <dbReference type="SAM" id="MobiDB-lite"/>
    </source>
</evidence>
<accession>E4ZYP1</accession>
<reference evidence="3" key="1">
    <citation type="journal article" date="2011" name="Nat. Commun.">
        <title>Effector diversification within compartments of the Leptosphaeria maculans genome affected by Repeat-Induced Point mutations.</title>
        <authorList>
            <person name="Rouxel T."/>
            <person name="Grandaubert J."/>
            <person name="Hane J.K."/>
            <person name="Hoede C."/>
            <person name="van de Wouw A.P."/>
            <person name="Couloux A."/>
            <person name="Dominguez V."/>
            <person name="Anthouard V."/>
            <person name="Bally P."/>
            <person name="Bourras S."/>
            <person name="Cozijnsen A.J."/>
            <person name="Ciuffetti L.M."/>
            <person name="Degrave A."/>
            <person name="Dilmaghani A."/>
            <person name="Duret L."/>
            <person name="Fudal I."/>
            <person name="Goodwin S.B."/>
            <person name="Gout L."/>
            <person name="Glaser N."/>
            <person name="Linglin J."/>
            <person name="Kema G.H.J."/>
            <person name="Lapalu N."/>
            <person name="Lawrence C.B."/>
            <person name="May K."/>
            <person name="Meyer M."/>
            <person name="Ollivier B."/>
            <person name="Poulain J."/>
            <person name="Schoch C.L."/>
            <person name="Simon A."/>
            <person name="Spatafora J.W."/>
            <person name="Stachowiak A."/>
            <person name="Turgeon B.G."/>
            <person name="Tyler B.M."/>
            <person name="Vincent D."/>
            <person name="Weissenbach J."/>
            <person name="Amselem J."/>
            <person name="Quesneville H."/>
            <person name="Oliver R.P."/>
            <person name="Wincker P."/>
            <person name="Balesdent M.-H."/>
            <person name="Howlett B.J."/>
        </authorList>
    </citation>
    <scope>NUCLEOTIDE SEQUENCE [LARGE SCALE GENOMIC DNA]</scope>
    <source>
        <strain evidence="3">JN3 / isolate v23.1.3 / race Av1-4-5-6-7-8</strain>
    </source>
</reference>
<dbReference type="VEuPathDB" id="FungiDB:LEMA_P108320.1"/>
<dbReference type="STRING" id="985895.E4ZYP1"/>
<keyword evidence="3" id="KW-1185">Reference proteome</keyword>
<name>E4ZYP1_LEPMJ</name>
<feature type="compositionally biased region" description="Basic and acidic residues" evidence="1">
    <location>
        <begin position="909"/>
        <end position="927"/>
    </location>
</feature>
<dbReference type="OMA" id="GGWLFND"/>
<dbReference type="eggNOG" id="ENOG502S1FV">
    <property type="taxonomic scope" value="Eukaryota"/>
</dbReference>
<sequence>MSSDQPIGAPFTLATLSKAVASSYGRVHAAGVCSISGIKKRKRTEIAVGLNGEGVSIYSLVTSYALPPSATFNAAPYSIYRKGTSRTPTCRFTYASLTGSISAEKPQLVCFHEETLGENTETTKTFCTPSTTAQVLSLESLPVPASGATSARTHDLLVTYDDGDVLCLSADLQTKRWSVNLKSLLSSGASNVQLEHVSLASARAVTRGLLQSREDIAAILDPTPDAASDLLDLTQVICLVGRFDKNRRIVALLQVYPRSQDLPTSRLSPVKHLITWNLPGTSSTPAYTTEVPQSAFHASSGILHTLIGGTLLTYDLSGTIPKLTSELSMPGVSLDAFLRISQDVIFTTTQNTCRVFDSKYKSLQALLSVDHVSATADPTSPSRKRKHAIQEEAAQTISPCHLIAFYADLGLVVATRGGEIFGMQYGSTLTRKRVKTEGTLLIDAIGKGLACKPKFSMGVDAQAWRSKKIKLGKHASKGKIAKFEEAFAASLGIELEGSSSKTKKANEQNGGPLTNGIGPKIPDVDAMTVDNINNDEDEDSELRTWRMPKSVPHSQQQQYRQHALFALSKIFRWVAAHPSHDEPQGHLKVDFFPPNVFQWLLQIGQLTKESIRRAIIEESPESIQAASIIVDGDIVKALVDFDPDLHILSAVLNHSQFLPAGEVVQSIKLLMQSLDDNDEENEAMKLLTSGNNEDEMDLDITSELEAASHEIEHALAVLDHGLATRSHTLRPALIRLHTFPAPVVSATLRSMLPRRDLESLIRLLHLELRNGGWTSSYDFNSDSAFAESSAGDPDDHAVTIIASLLSSTLDAIGAGAWLASVGTLSTSETSEDIIQSLHTDTSEALNGFWEARYMRGLLSEFLRYASTVPKSQRPSNKKLEQQGKPFPVMSKLDRDEDLPMLPLGGKADMGIERMKKGHGGKKEERSKREMGMLISKRVPKYSFERIVI</sequence>
<dbReference type="EMBL" id="FP929129">
    <property type="protein sequence ID" value="CBX96567.1"/>
    <property type="molecule type" value="Genomic_DNA"/>
</dbReference>
<feature type="region of interest" description="Disordered" evidence="1">
    <location>
        <begin position="869"/>
        <end position="891"/>
    </location>
</feature>
<dbReference type="Proteomes" id="UP000002668">
    <property type="component" value="Genome"/>
</dbReference>
<dbReference type="OrthoDB" id="5330858at2759"/>
<proteinExistence type="predicted"/>
<evidence type="ECO:0000313" key="3">
    <source>
        <dbReference type="Proteomes" id="UP000002668"/>
    </source>
</evidence>
<dbReference type="AlphaFoldDB" id="E4ZYP1"/>
<evidence type="ECO:0000313" key="2">
    <source>
        <dbReference type="EMBL" id="CBX96567.1"/>
    </source>
</evidence>
<organism evidence="3">
    <name type="scientific">Leptosphaeria maculans (strain JN3 / isolate v23.1.3 / race Av1-4-5-6-7-8)</name>
    <name type="common">Blackleg fungus</name>
    <name type="synonym">Phoma lingam</name>
    <dbReference type="NCBI Taxonomy" id="985895"/>
    <lineage>
        <taxon>Eukaryota</taxon>
        <taxon>Fungi</taxon>
        <taxon>Dikarya</taxon>
        <taxon>Ascomycota</taxon>
        <taxon>Pezizomycotina</taxon>
        <taxon>Dothideomycetes</taxon>
        <taxon>Pleosporomycetidae</taxon>
        <taxon>Pleosporales</taxon>
        <taxon>Pleosporineae</taxon>
        <taxon>Leptosphaeriaceae</taxon>
        <taxon>Plenodomus</taxon>
        <taxon>Plenodomus lingam/Leptosphaeria maculans species complex</taxon>
    </lineage>
</organism>
<gene>
    <name evidence="2" type="ORF">LEMA_P108320.1</name>
</gene>
<feature type="region of interest" description="Disordered" evidence="1">
    <location>
        <begin position="903"/>
        <end position="927"/>
    </location>
</feature>
<dbReference type="HOGENOM" id="CLU_013566_0_0_1"/>